<evidence type="ECO:0000256" key="2">
    <source>
        <dbReference type="SAM" id="Phobius"/>
    </source>
</evidence>
<keyword evidence="4" id="KW-1185">Reference proteome</keyword>
<keyword evidence="2" id="KW-0472">Membrane</keyword>
<organism evidence="3 4">
    <name type="scientific">Phycicoccus avicenniae</name>
    <dbReference type="NCBI Taxonomy" id="2828860"/>
    <lineage>
        <taxon>Bacteria</taxon>
        <taxon>Bacillati</taxon>
        <taxon>Actinomycetota</taxon>
        <taxon>Actinomycetes</taxon>
        <taxon>Micrococcales</taxon>
        <taxon>Intrasporangiaceae</taxon>
        <taxon>Phycicoccus</taxon>
    </lineage>
</organism>
<proteinExistence type="predicted"/>
<dbReference type="AlphaFoldDB" id="A0A941D8U3"/>
<evidence type="ECO:0000313" key="4">
    <source>
        <dbReference type="Proteomes" id="UP000677016"/>
    </source>
</evidence>
<feature type="transmembrane region" description="Helical" evidence="2">
    <location>
        <begin position="57"/>
        <end position="84"/>
    </location>
</feature>
<feature type="transmembrane region" description="Helical" evidence="2">
    <location>
        <begin position="16"/>
        <end position="37"/>
    </location>
</feature>
<sequence>MQTTPNSIKRYSRTRVAVATVTGAAGAASVVAVLWHAAADTGVRALAGAPIAADEALVGVLAAVGLVLVGWLVLGVALEVLALVPGAVGRGAARASAALSPRVARRVVAVVVGLGVTAGATGTAHAAPLRVAVATAESRATDLVHDRAAAAGGPAGAAGWTTAATAGWTTAATAGWTSPAAAPGVAAGDPDPGWTPERPRVRPQPDLAPLGTRSPGSDADPTVVVRRGDSLWTIAARHLGAYATDAEIAAEWPRWYAENRAAVGDDPDLLLPGVLLRAPQAMAS</sequence>
<gene>
    <name evidence="3" type="ORF">KC207_11370</name>
</gene>
<name>A0A941D8U3_9MICO</name>
<feature type="compositionally biased region" description="Low complexity" evidence="1">
    <location>
        <begin position="178"/>
        <end position="192"/>
    </location>
</feature>
<evidence type="ECO:0008006" key="5">
    <source>
        <dbReference type="Google" id="ProtNLM"/>
    </source>
</evidence>
<protein>
    <recommendedName>
        <fullName evidence="5">LysM domain-containing protein</fullName>
    </recommendedName>
</protein>
<dbReference type="Gene3D" id="3.10.350.10">
    <property type="entry name" value="LysM domain"/>
    <property type="match status" value="1"/>
</dbReference>
<dbReference type="RefSeq" id="WP_211603141.1">
    <property type="nucleotide sequence ID" value="NZ_JAGSNF010000015.1"/>
</dbReference>
<keyword evidence="2" id="KW-1133">Transmembrane helix</keyword>
<feature type="region of interest" description="Disordered" evidence="1">
    <location>
        <begin position="178"/>
        <end position="222"/>
    </location>
</feature>
<evidence type="ECO:0000256" key="1">
    <source>
        <dbReference type="SAM" id="MobiDB-lite"/>
    </source>
</evidence>
<reference evidence="3" key="1">
    <citation type="submission" date="2021-04" db="EMBL/GenBank/DDBJ databases">
        <title>Phycicoccus avicenniae sp. nov., a novel endophytic actinomycetes isolated from branch of Avicennia mariana.</title>
        <authorList>
            <person name="Tuo L."/>
        </authorList>
    </citation>
    <scope>NUCLEOTIDE SEQUENCE</scope>
    <source>
        <strain evidence="3">BSK3Z-2</strain>
    </source>
</reference>
<dbReference type="EMBL" id="JAGSNF010000015">
    <property type="protein sequence ID" value="MBR7743890.1"/>
    <property type="molecule type" value="Genomic_DNA"/>
</dbReference>
<dbReference type="Proteomes" id="UP000677016">
    <property type="component" value="Unassembled WGS sequence"/>
</dbReference>
<accession>A0A941D8U3</accession>
<comment type="caution">
    <text evidence="3">The sequence shown here is derived from an EMBL/GenBank/DDBJ whole genome shotgun (WGS) entry which is preliminary data.</text>
</comment>
<dbReference type="CDD" id="cd00118">
    <property type="entry name" value="LysM"/>
    <property type="match status" value="1"/>
</dbReference>
<dbReference type="InterPro" id="IPR018392">
    <property type="entry name" value="LysM"/>
</dbReference>
<evidence type="ECO:0000313" key="3">
    <source>
        <dbReference type="EMBL" id="MBR7743890.1"/>
    </source>
</evidence>
<dbReference type="InterPro" id="IPR036779">
    <property type="entry name" value="LysM_dom_sf"/>
</dbReference>
<keyword evidence="2" id="KW-0812">Transmembrane</keyword>